<feature type="compositionally biased region" description="Basic and acidic residues" evidence="2">
    <location>
        <begin position="399"/>
        <end position="412"/>
    </location>
</feature>
<evidence type="ECO:0000313" key="4">
    <source>
        <dbReference type="Proteomes" id="UP000198908"/>
    </source>
</evidence>
<reference evidence="4" key="1">
    <citation type="submission" date="2016-09" db="EMBL/GenBank/DDBJ databases">
        <authorList>
            <person name="Varghese N."/>
            <person name="Submissions S."/>
        </authorList>
    </citation>
    <scope>NUCLEOTIDE SEQUENCE [LARGE SCALE GENOMIC DNA]</scope>
    <source>
        <strain evidence="4">TNe-862</strain>
    </source>
</reference>
<accession>A0A1G6NHZ8</accession>
<dbReference type="AlphaFoldDB" id="A0A1G6NHZ8"/>
<dbReference type="Proteomes" id="UP000198908">
    <property type="component" value="Unassembled WGS sequence"/>
</dbReference>
<keyword evidence="1" id="KW-0175">Coiled coil</keyword>
<dbReference type="EMBL" id="FMYQ01000009">
    <property type="protein sequence ID" value="SDC67251.1"/>
    <property type="molecule type" value="Genomic_DNA"/>
</dbReference>
<protein>
    <submittedName>
        <fullName evidence="3">Uncharacterized protein</fullName>
    </submittedName>
</protein>
<evidence type="ECO:0000256" key="2">
    <source>
        <dbReference type="SAM" id="MobiDB-lite"/>
    </source>
</evidence>
<evidence type="ECO:0000256" key="1">
    <source>
        <dbReference type="SAM" id="Coils"/>
    </source>
</evidence>
<feature type="coiled-coil region" evidence="1">
    <location>
        <begin position="439"/>
        <end position="483"/>
    </location>
</feature>
<dbReference type="InterPro" id="IPR029063">
    <property type="entry name" value="SAM-dependent_MTases_sf"/>
</dbReference>
<feature type="region of interest" description="Disordered" evidence="2">
    <location>
        <begin position="399"/>
        <end position="427"/>
    </location>
</feature>
<name>A0A1G6NHZ8_9BURK</name>
<dbReference type="STRING" id="416944.SAMN05421548_10953"/>
<gene>
    <name evidence="3" type="ORF">SAMN05421548_10953</name>
</gene>
<proteinExistence type="predicted"/>
<keyword evidence="4" id="KW-1185">Reference proteome</keyword>
<dbReference type="Gene3D" id="3.40.50.150">
    <property type="entry name" value="Vaccinia Virus protein VP39"/>
    <property type="match status" value="1"/>
</dbReference>
<feature type="coiled-coil region" evidence="1">
    <location>
        <begin position="260"/>
        <end position="308"/>
    </location>
</feature>
<dbReference type="OrthoDB" id="823440at2"/>
<evidence type="ECO:0000313" key="3">
    <source>
        <dbReference type="EMBL" id="SDC67251.1"/>
    </source>
</evidence>
<sequence length="792" mass="89613">MSNTSLKLQPGKAGGEARDMAVLRDENALLFAQLHVVQQELERRHYQDTEIQRPAGALRLVFDDSRFLEVVAESLRYQKALVTREDMHRLHAERSLTNRLGTAVIEGVSGPAAVFGLPGKLWSIWRDVRSYAPPSRLGGKSYDKVIAAYREGGDVAVDALLQTQPASVKANAMTMLARDLANADLQGAARYARQAYELDPRPFRLKWLAFREHEAGRPDEGEALLDALPANMKLSESEQRQVGILRADAQRKRAREVSEKYDYAARRRELEQRFERLMQERADQQALLEQQQAQLGEQRKACTDLEIERSALNAELATRKVEILGLSQSHDVLRRDHDNLVRDHAALLQVSETRARESAERENLLLAQRVQIEALEQARAKWEQERKEIIERLESIRNDAQESSRAHEEKDALIAQQRSDIEESDRLRTQSEGLRVALSEQVEALRKREQDLVRAHEEKSAQLDQQQRRIEEIDGLRLQWEQQCATLSMRQTALQKDVDALSRVRNEQAELLVRQVDLFGSILGQQHEVANGFIKQISPSGAQLERQLRAAVKEETTNANRQMQALIGLQGYYSNGELPLLNAEASTWPVSPDFALYLVQLIEQKHYDLIVEFGSGLSTAVIGKALAQRKARNPSQASRSTKFVSFEHLPSYHEQTLTRLQAMGVDENVDLRLTPLLNWTAADGTLYSYYDCAPALESLSRATSEQIPSILVMVDGPPAGVGKLARYPAAPLMRQFFPRASIDFVLDDYIREDEQRIAKLWQAELEASGFVCQVSERRLEKGACLISANIKN</sequence>
<dbReference type="RefSeq" id="WP_143189235.1">
    <property type="nucleotide sequence ID" value="NZ_FMYQ01000009.1"/>
</dbReference>
<organism evidence="3 4">
    <name type="scientific">Paraburkholderia lycopersici</name>
    <dbReference type="NCBI Taxonomy" id="416944"/>
    <lineage>
        <taxon>Bacteria</taxon>
        <taxon>Pseudomonadati</taxon>
        <taxon>Pseudomonadota</taxon>
        <taxon>Betaproteobacteria</taxon>
        <taxon>Burkholderiales</taxon>
        <taxon>Burkholderiaceae</taxon>
        <taxon>Paraburkholderia</taxon>
    </lineage>
</organism>